<dbReference type="EMBL" id="GEDC01021515">
    <property type="protein sequence ID" value="JAS15783.1"/>
    <property type="molecule type" value="Transcribed_RNA"/>
</dbReference>
<proteinExistence type="predicted"/>
<keyword evidence="1" id="KW-0833">Ubl conjugation pathway</keyword>
<dbReference type="InterPro" id="IPR006553">
    <property type="entry name" value="Leu-rich_rpt_Cys-con_subtyp"/>
</dbReference>
<evidence type="ECO:0000259" key="2">
    <source>
        <dbReference type="PROSITE" id="PS50181"/>
    </source>
</evidence>
<dbReference type="SUPFAM" id="SSF52058">
    <property type="entry name" value="L domain-like"/>
    <property type="match status" value="1"/>
</dbReference>
<name>A0A1B6CRF7_9HEMI</name>
<organism evidence="3">
    <name type="scientific">Clastoptera arizonana</name>
    <name type="common">Arizona spittle bug</name>
    <dbReference type="NCBI Taxonomy" id="38151"/>
    <lineage>
        <taxon>Eukaryota</taxon>
        <taxon>Metazoa</taxon>
        <taxon>Ecdysozoa</taxon>
        <taxon>Arthropoda</taxon>
        <taxon>Hexapoda</taxon>
        <taxon>Insecta</taxon>
        <taxon>Pterygota</taxon>
        <taxon>Neoptera</taxon>
        <taxon>Paraneoptera</taxon>
        <taxon>Hemiptera</taxon>
        <taxon>Auchenorrhyncha</taxon>
        <taxon>Cercopoidea</taxon>
        <taxon>Clastopteridae</taxon>
        <taxon>Clastoptera</taxon>
    </lineage>
</organism>
<evidence type="ECO:0000313" key="3">
    <source>
        <dbReference type="EMBL" id="JAS15783.1"/>
    </source>
</evidence>
<reference evidence="3" key="1">
    <citation type="submission" date="2015-12" db="EMBL/GenBank/DDBJ databases">
        <title>De novo transcriptome assembly of four potential Pierce s Disease insect vectors from Arizona vineyards.</title>
        <authorList>
            <person name="Tassone E.E."/>
        </authorList>
    </citation>
    <scope>NUCLEOTIDE SEQUENCE</scope>
</reference>
<dbReference type="PANTHER" id="PTHR13318">
    <property type="entry name" value="PARTNER OF PAIRED, ISOFORM B-RELATED"/>
    <property type="match status" value="1"/>
</dbReference>
<gene>
    <name evidence="3" type="ORF">g.33279</name>
</gene>
<dbReference type="SMART" id="SM00256">
    <property type="entry name" value="FBOX"/>
    <property type="match status" value="1"/>
</dbReference>
<dbReference type="Gene3D" id="3.80.10.10">
    <property type="entry name" value="Ribonuclease Inhibitor"/>
    <property type="match status" value="3"/>
</dbReference>
<dbReference type="SMART" id="SM00367">
    <property type="entry name" value="LRR_CC"/>
    <property type="match status" value="12"/>
</dbReference>
<protein>
    <recommendedName>
        <fullName evidence="2">F-box domain-containing protein</fullName>
    </recommendedName>
</protein>
<dbReference type="Pfam" id="PF12937">
    <property type="entry name" value="F-box-like"/>
    <property type="match status" value="1"/>
</dbReference>
<accession>A0A1B6CRF7</accession>
<dbReference type="InterPro" id="IPR001810">
    <property type="entry name" value="F-box_dom"/>
</dbReference>
<dbReference type="Pfam" id="PF25372">
    <property type="entry name" value="DUF7885"/>
    <property type="match status" value="2"/>
</dbReference>
<sequence length="690" mass="78120">MESNQQKENSYSNLGNLEYMSHMTIQDSLPLEILTKIFEYLSYPDRIAASQVCTVWYEASLNYKFFMKEKVVLKKMNSEEIIKVLNILCKSNKKFFNFIFIECELNSKLNDYWPKLGPVVLSLSLDRCDIADKSVVDLLFCLKNLEFLDIIDCRLPLMTGRLLEDPVQIERLKEIHVHLKLINLGRNRYLSDDLFNKILSIAPNLRSFSLAGCQISFHMGIYKKFYPRECTGNGNGYASETVLTFYNIHKYLKMNAERINKIDFSKTLIDNNALNQISQIDKLKLKEFYLLGCEQLSNAGIINITEFQTGLTVLNVSYCSRVTDQALRSICKNLSNLAKLWVRNCRAITDLGVECLCNLKKLEVLDLSQCENISGVGLRKGLCGEESNKKLKELYLEGLNTITSETVILLAKCLPNVTHLNLSFCFNAVTDKSVQAIIEYQTSIRSLQLANCNALSDAGLTGMGVNIDSTSENTLRDVESEMSIGVRTNNFISLRSRAEDGIVRDAYLKKAVQKMCEANVVLGLPTGFSLRRLKGLQDLNLSSCNRITDVSLEYAFNFPELQHLNLSQCQQITQTGLKFVGSNNPGIETINLSKCYNITDEGILSLTKSLHRLKFLDIQGCNKLTDATKKVIADNCKCLRYLDIRSCTKMTQCVMEVYHMPTIQTLHFSGENDLPNPPPFPLVLSRLLQP</sequence>
<dbReference type="PROSITE" id="PS50181">
    <property type="entry name" value="FBOX"/>
    <property type="match status" value="1"/>
</dbReference>
<feature type="domain" description="F-box" evidence="2">
    <location>
        <begin position="23"/>
        <end position="69"/>
    </location>
</feature>
<dbReference type="SUPFAM" id="SSF81383">
    <property type="entry name" value="F-box domain"/>
    <property type="match status" value="1"/>
</dbReference>
<dbReference type="AlphaFoldDB" id="A0A1B6CRF7"/>
<evidence type="ECO:0000256" key="1">
    <source>
        <dbReference type="ARBA" id="ARBA00022786"/>
    </source>
</evidence>
<dbReference type="InterPro" id="IPR036047">
    <property type="entry name" value="F-box-like_dom_sf"/>
</dbReference>
<dbReference type="GO" id="GO:0031146">
    <property type="term" value="P:SCF-dependent proteasomal ubiquitin-dependent protein catabolic process"/>
    <property type="evidence" value="ECO:0007669"/>
    <property type="project" value="TreeGrafter"/>
</dbReference>
<dbReference type="Gene3D" id="1.20.1280.50">
    <property type="match status" value="1"/>
</dbReference>
<dbReference type="InterPro" id="IPR032675">
    <property type="entry name" value="LRR_dom_sf"/>
</dbReference>
<dbReference type="GO" id="GO:0019005">
    <property type="term" value="C:SCF ubiquitin ligase complex"/>
    <property type="evidence" value="ECO:0007669"/>
    <property type="project" value="TreeGrafter"/>
</dbReference>
<dbReference type="InterPro" id="IPR057207">
    <property type="entry name" value="FBXL15_LRR"/>
</dbReference>